<feature type="binding site" evidence="4">
    <location>
        <position position="89"/>
    </location>
    <ligand>
        <name>Zn(2+)</name>
        <dbReference type="ChEBI" id="CHEBI:29105"/>
    </ligand>
</feature>
<dbReference type="FunFam" id="3.30.2320.80:FF:000001">
    <property type="entry name" value="Hydrogenase maturation factor HypA"/>
    <property type="match status" value="1"/>
</dbReference>
<dbReference type="GO" id="GO:0051604">
    <property type="term" value="P:protein maturation"/>
    <property type="evidence" value="ECO:0007669"/>
    <property type="project" value="InterPro"/>
</dbReference>
<feature type="binding site" evidence="4">
    <location>
        <position position="76"/>
    </location>
    <ligand>
        <name>Zn(2+)</name>
        <dbReference type="ChEBI" id="CHEBI:29105"/>
    </ligand>
</feature>
<proteinExistence type="inferred from homology"/>
<evidence type="ECO:0000313" key="6">
    <source>
        <dbReference type="Proteomes" id="UP000324065"/>
    </source>
</evidence>
<dbReference type="InterPro" id="IPR000688">
    <property type="entry name" value="HypA/HybF"/>
</dbReference>
<dbReference type="HAMAP" id="MF_00213">
    <property type="entry name" value="HypA_HybF"/>
    <property type="match status" value="1"/>
</dbReference>
<dbReference type="Proteomes" id="UP000324065">
    <property type="component" value="Unassembled WGS sequence"/>
</dbReference>
<evidence type="ECO:0000256" key="4">
    <source>
        <dbReference type="HAMAP-Rule" id="MF_00213"/>
    </source>
</evidence>
<feature type="binding site" evidence="4">
    <location>
        <position position="73"/>
    </location>
    <ligand>
        <name>Zn(2+)</name>
        <dbReference type="ChEBI" id="CHEBI:29105"/>
    </ligand>
</feature>
<comment type="similarity">
    <text evidence="4">Belongs to the HypA/HybF family.</text>
</comment>
<dbReference type="PANTHER" id="PTHR34535:SF3">
    <property type="entry name" value="HYDROGENASE MATURATION FACTOR HYPA"/>
    <property type="match status" value="1"/>
</dbReference>
<dbReference type="NCBIfam" id="TIGR00100">
    <property type="entry name" value="hypA"/>
    <property type="match status" value="1"/>
</dbReference>
<keyword evidence="6" id="KW-1185">Reference proteome</keyword>
<dbReference type="GO" id="GO:0008270">
    <property type="term" value="F:zinc ion binding"/>
    <property type="evidence" value="ECO:0007669"/>
    <property type="project" value="UniProtKB-UniRule"/>
</dbReference>
<dbReference type="PANTHER" id="PTHR34535">
    <property type="entry name" value="HYDROGENASE MATURATION FACTOR HYPA"/>
    <property type="match status" value="1"/>
</dbReference>
<keyword evidence="3 4" id="KW-0862">Zinc</keyword>
<keyword evidence="1 4" id="KW-0533">Nickel</keyword>
<sequence>MHELALTESILRIVETEAERQGFSSVRAVWLELGALSHADPDAIRFCFDTVTRGSLAEGARLTIERPPGQGWCMICSVTVPLARRFDPCPHCGGHQVQVTDGDDMRLTELEVA</sequence>
<evidence type="ECO:0000256" key="3">
    <source>
        <dbReference type="ARBA" id="ARBA00022833"/>
    </source>
</evidence>
<organism evidence="5 6">
    <name type="scientific">Roseospira marina</name>
    <dbReference type="NCBI Taxonomy" id="140057"/>
    <lineage>
        <taxon>Bacteria</taxon>
        <taxon>Pseudomonadati</taxon>
        <taxon>Pseudomonadota</taxon>
        <taxon>Alphaproteobacteria</taxon>
        <taxon>Rhodospirillales</taxon>
        <taxon>Rhodospirillaceae</taxon>
        <taxon>Roseospira</taxon>
    </lineage>
</organism>
<dbReference type="AlphaFoldDB" id="A0A5M6IDF1"/>
<reference evidence="5 6" key="1">
    <citation type="submission" date="2019-09" db="EMBL/GenBank/DDBJ databases">
        <title>Genome sequence of Roseospira marina, one of the more divergent members of the non-sulfur purple photosynthetic bacterial family, the Rhodospirillaceae.</title>
        <authorList>
            <person name="Meyer T."/>
            <person name="Kyndt J."/>
        </authorList>
    </citation>
    <scope>NUCLEOTIDE SEQUENCE [LARGE SCALE GENOMIC DNA]</scope>
    <source>
        <strain evidence="5 6">DSM 15113</strain>
    </source>
</reference>
<keyword evidence="2 4" id="KW-0479">Metal-binding</keyword>
<dbReference type="OrthoDB" id="288014at2"/>
<gene>
    <name evidence="4 5" type="primary">hypA</name>
    <name evidence="5" type="ORF">F1188_07600</name>
</gene>
<dbReference type="Gene3D" id="3.30.2320.80">
    <property type="match status" value="1"/>
</dbReference>
<comment type="caution">
    <text evidence="5">The sequence shown here is derived from an EMBL/GenBank/DDBJ whole genome shotgun (WGS) entry which is preliminary data.</text>
</comment>
<evidence type="ECO:0000256" key="1">
    <source>
        <dbReference type="ARBA" id="ARBA00022596"/>
    </source>
</evidence>
<dbReference type="EMBL" id="VWPJ01000005">
    <property type="protein sequence ID" value="KAA5606273.1"/>
    <property type="molecule type" value="Genomic_DNA"/>
</dbReference>
<comment type="function">
    <text evidence="4">Involved in the maturation of [NiFe] hydrogenases. Required for nickel insertion into the metal center of the hydrogenase.</text>
</comment>
<dbReference type="Pfam" id="PF01155">
    <property type="entry name" value="HypA"/>
    <property type="match status" value="1"/>
</dbReference>
<feature type="binding site" evidence="4">
    <location>
        <position position="92"/>
    </location>
    <ligand>
        <name>Zn(2+)</name>
        <dbReference type="ChEBI" id="CHEBI:29105"/>
    </ligand>
</feature>
<dbReference type="RefSeq" id="WP_150061795.1">
    <property type="nucleotide sequence ID" value="NZ_JACHII010000007.1"/>
</dbReference>
<protein>
    <recommendedName>
        <fullName evidence="4">Hydrogenase maturation factor HypA</fullName>
    </recommendedName>
</protein>
<evidence type="ECO:0000256" key="2">
    <source>
        <dbReference type="ARBA" id="ARBA00022723"/>
    </source>
</evidence>
<feature type="binding site" evidence="4">
    <location>
        <position position="2"/>
    </location>
    <ligand>
        <name>Ni(2+)</name>
        <dbReference type="ChEBI" id="CHEBI:49786"/>
    </ligand>
</feature>
<dbReference type="PIRSF" id="PIRSF004761">
    <property type="entry name" value="Hydrgn_mat_HypA"/>
    <property type="match status" value="1"/>
</dbReference>
<dbReference type="GO" id="GO:0016151">
    <property type="term" value="F:nickel cation binding"/>
    <property type="evidence" value="ECO:0007669"/>
    <property type="project" value="UniProtKB-UniRule"/>
</dbReference>
<accession>A0A5M6IDF1</accession>
<evidence type="ECO:0000313" key="5">
    <source>
        <dbReference type="EMBL" id="KAA5606273.1"/>
    </source>
</evidence>
<name>A0A5M6IDF1_9PROT</name>
<dbReference type="GO" id="GO:0016530">
    <property type="term" value="F:metallochaperone activity"/>
    <property type="evidence" value="ECO:0007669"/>
    <property type="project" value="UniProtKB-ARBA"/>
</dbReference>